<evidence type="ECO:0000256" key="1">
    <source>
        <dbReference type="SAM" id="MobiDB-lite"/>
    </source>
</evidence>
<dbReference type="GO" id="GO:0016020">
    <property type="term" value="C:membrane"/>
    <property type="evidence" value="ECO:0007669"/>
    <property type="project" value="InterPro"/>
</dbReference>
<dbReference type="InterPro" id="IPR008952">
    <property type="entry name" value="Tetraspanin_EC2_sf"/>
</dbReference>
<evidence type="ECO:0000313" key="2">
    <source>
        <dbReference type="EMBL" id="GFO24643.1"/>
    </source>
</evidence>
<dbReference type="AlphaFoldDB" id="A0AAV4C0N9"/>
<dbReference type="Gene3D" id="1.10.1450.10">
    <property type="entry name" value="Tetraspanin"/>
    <property type="match status" value="1"/>
</dbReference>
<protein>
    <submittedName>
        <fullName evidence="2">Uncharacterized protein</fullName>
    </submittedName>
</protein>
<name>A0AAV4C0N9_9GAST</name>
<dbReference type="EMBL" id="BLXT01005617">
    <property type="protein sequence ID" value="GFO24643.1"/>
    <property type="molecule type" value="Genomic_DNA"/>
</dbReference>
<gene>
    <name evidence="2" type="ORF">PoB_005114800</name>
</gene>
<dbReference type="SUPFAM" id="SSF48652">
    <property type="entry name" value="Tetraspanin"/>
    <property type="match status" value="1"/>
</dbReference>
<feature type="compositionally biased region" description="Basic and acidic residues" evidence="1">
    <location>
        <begin position="138"/>
        <end position="149"/>
    </location>
</feature>
<sequence length="319" mass="35562">MMLQEQFLRFRMTADSWQAATRWQKKETHVAFHPKHSRCKSAGVMWVGRDADDSDTDENHRAKREEKIPKLLPINEENSDEPMVDNDRCHRYCITPVTIVVNTIGLVVVATVNLAFPQQGDLRLSGPPSGQGAGGGARTRDRKVPADFRADSLATVPPTRIRKAANKLPIHYIPEALLKAQTSSKDVLDPQVGKIEMFRTLKYYSGLEGTDKLTRTWNAIMVNLECCGAQNYLDFHLGANWPPRNISGVRYRLLTPVTCFSPESSLGDADDDNEKQTEDGGCGGCGDDDLLNDDDKLYEVDTGVMMTMPTITTMKLTVM</sequence>
<feature type="region of interest" description="Disordered" evidence="1">
    <location>
        <begin position="119"/>
        <end position="149"/>
    </location>
</feature>
<reference evidence="2 3" key="1">
    <citation type="journal article" date="2021" name="Elife">
        <title>Chloroplast acquisition without the gene transfer in kleptoplastic sea slugs, Plakobranchus ocellatus.</title>
        <authorList>
            <person name="Maeda T."/>
            <person name="Takahashi S."/>
            <person name="Yoshida T."/>
            <person name="Shimamura S."/>
            <person name="Takaki Y."/>
            <person name="Nagai Y."/>
            <person name="Toyoda A."/>
            <person name="Suzuki Y."/>
            <person name="Arimoto A."/>
            <person name="Ishii H."/>
            <person name="Satoh N."/>
            <person name="Nishiyama T."/>
            <person name="Hasebe M."/>
            <person name="Maruyama T."/>
            <person name="Minagawa J."/>
            <person name="Obokata J."/>
            <person name="Shigenobu S."/>
        </authorList>
    </citation>
    <scope>NUCLEOTIDE SEQUENCE [LARGE SCALE GENOMIC DNA]</scope>
</reference>
<comment type="caution">
    <text evidence="2">The sequence shown here is derived from an EMBL/GenBank/DDBJ whole genome shotgun (WGS) entry which is preliminary data.</text>
</comment>
<feature type="region of interest" description="Disordered" evidence="1">
    <location>
        <begin position="264"/>
        <end position="286"/>
    </location>
</feature>
<organism evidence="2 3">
    <name type="scientific">Plakobranchus ocellatus</name>
    <dbReference type="NCBI Taxonomy" id="259542"/>
    <lineage>
        <taxon>Eukaryota</taxon>
        <taxon>Metazoa</taxon>
        <taxon>Spiralia</taxon>
        <taxon>Lophotrochozoa</taxon>
        <taxon>Mollusca</taxon>
        <taxon>Gastropoda</taxon>
        <taxon>Heterobranchia</taxon>
        <taxon>Euthyneura</taxon>
        <taxon>Panpulmonata</taxon>
        <taxon>Sacoglossa</taxon>
        <taxon>Placobranchoidea</taxon>
        <taxon>Plakobranchidae</taxon>
        <taxon>Plakobranchus</taxon>
    </lineage>
</organism>
<evidence type="ECO:0000313" key="3">
    <source>
        <dbReference type="Proteomes" id="UP000735302"/>
    </source>
</evidence>
<proteinExistence type="predicted"/>
<keyword evidence="3" id="KW-1185">Reference proteome</keyword>
<accession>A0AAV4C0N9</accession>
<dbReference type="Proteomes" id="UP000735302">
    <property type="component" value="Unassembled WGS sequence"/>
</dbReference>